<sequence>MALKNNNCVICGKPKKSQLHPMCIECSPYLYKKGSFPHQKLRRRKVWLEKRREALIKVGKKCEWCENDQQNLAIHHPKEVNSRTYEHIWNQLLINEINSFLISNREKTLWAENYFKKETKKALRSSIRHFEQRAKNSMTMGCPFCAGSNYSVRKIMTPKYKCNGCKSTFNDLKPRPRREVKDKISSLKSQLKNEDYSKMRISGYNRQKIFGKFSGELLPKFYQKLKLEYEKKVSGLLDDYLEMKNIKVLCIKCHSAVRLGLKFCKRCKTNYRKGRYKMCYKCHIAEKESKDPLAIRIREIFGISKQELWERNMEGECIVCGAWAFERVSNFSEYNVHLLEKDGASGECVGELCEDCYKRYNKTEVKSFIVEISN</sequence>
<name>A0A0F9HES0_9ZZZZ</name>
<organism evidence="1">
    <name type="scientific">marine sediment metagenome</name>
    <dbReference type="NCBI Taxonomy" id="412755"/>
    <lineage>
        <taxon>unclassified sequences</taxon>
        <taxon>metagenomes</taxon>
        <taxon>ecological metagenomes</taxon>
    </lineage>
</organism>
<dbReference type="EMBL" id="LAZR01017137">
    <property type="protein sequence ID" value="KKM01657.1"/>
    <property type="molecule type" value="Genomic_DNA"/>
</dbReference>
<gene>
    <name evidence="1" type="ORF">LCGC14_1792240</name>
</gene>
<evidence type="ECO:0000313" key="1">
    <source>
        <dbReference type="EMBL" id="KKM01657.1"/>
    </source>
</evidence>
<proteinExistence type="predicted"/>
<dbReference type="AlphaFoldDB" id="A0A0F9HES0"/>
<comment type="caution">
    <text evidence="1">The sequence shown here is derived from an EMBL/GenBank/DDBJ whole genome shotgun (WGS) entry which is preliminary data.</text>
</comment>
<dbReference type="InterPro" id="IPR036280">
    <property type="entry name" value="Multihaem_cyt_sf"/>
</dbReference>
<accession>A0A0F9HES0</accession>
<protein>
    <submittedName>
        <fullName evidence="1">Uncharacterized protein</fullName>
    </submittedName>
</protein>
<reference evidence="1" key="1">
    <citation type="journal article" date="2015" name="Nature">
        <title>Complex archaea that bridge the gap between prokaryotes and eukaryotes.</title>
        <authorList>
            <person name="Spang A."/>
            <person name="Saw J.H."/>
            <person name="Jorgensen S.L."/>
            <person name="Zaremba-Niedzwiedzka K."/>
            <person name="Martijn J."/>
            <person name="Lind A.E."/>
            <person name="van Eijk R."/>
            <person name="Schleper C."/>
            <person name="Guy L."/>
            <person name="Ettema T.J."/>
        </authorList>
    </citation>
    <scope>NUCLEOTIDE SEQUENCE</scope>
</reference>
<dbReference type="SUPFAM" id="SSF48695">
    <property type="entry name" value="Multiheme cytochromes"/>
    <property type="match status" value="1"/>
</dbReference>